<protein>
    <recommendedName>
        <fullName evidence="3 13">Telomerase reverse transcriptase</fullName>
        <ecNumber evidence="2 13">2.7.7.49</ecNumber>
    </recommendedName>
    <alternativeName>
        <fullName evidence="13">Telomerase catalytic subunit</fullName>
    </alternativeName>
</protein>
<dbReference type="GO" id="GO:0046872">
    <property type="term" value="F:metal ion binding"/>
    <property type="evidence" value="ECO:0007669"/>
    <property type="project" value="UniProtKB-KW"/>
</dbReference>
<dbReference type="AlphaFoldDB" id="S8BUD3"/>
<dbReference type="GO" id="GO:0000333">
    <property type="term" value="C:telomerase catalytic core complex"/>
    <property type="evidence" value="ECO:0007669"/>
    <property type="project" value="TreeGrafter"/>
</dbReference>
<evidence type="ECO:0000256" key="12">
    <source>
        <dbReference type="ARBA" id="ARBA00048173"/>
    </source>
</evidence>
<comment type="subcellular location">
    <subcellularLocation>
        <location evidence="13">Nucleus</location>
    </subcellularLocation>
    <subcellularLocation>
        <location evidence="13">Chromosome</location>
        <location evidence="13">Telomere</location>
    </subcellularLocation>
</comment>
<evidence type="ECO:0000256" key="9">
    <source>
        <dbReference type="ARBA" id="ARBA00022895"/>
    </source>
</evidence>
<dbReference type="GO" id="GO:0042162">
    <property type="term" value="F:telomeric DNA binding"/>
    <property type="evidence" value="ECO:0007669"/>
    <property type="project" value="TreeGrafter"/>
</dbReference>
<dbReference type="PANTHER" id="PTHR12066:SF0">
    <property type="entry name" value="TELOMERASE REVERSE TRANSCRIPTASE"/>
    <property type="match status" value="1"/>
</dbReference>
<evidence type="ECO:0000256" key="3">
    <source>
        <dbReference type="ARBA" id="ARBA00016182"/>
    </source>
</evidence>
<dbReference type="OrthoDB" id="289721at2759"/>
<dbReference type="SMART" id="SM00975">
    <property type="entry name" value="Telomerase_RBD"/>
    <property type="match status" value="1"/>
</dbReference>
<evidence type="ECO:0000256" key="11">
    <source>
        <dbReference type="ARBA" id="ARBA00023242"/>
    </source>
</evidence>
<dbReference type="InterPro" id="IPR000477">
    <property type="entry name" value="RT_dom"/>
</dbReference>
<dbReference type="InterPro" id="IPR043502">
    <property type="entry name" value="DNA/RNA_pol_sf"/>
</dbReference>
<dbReference type="GO" id="GO:0007004">
    <property type="term" value="P:telomere maintenance via telomerase"/>
    <property type="evidence" value="ECO:0007669"/>
    <property type="project" value="TreeGrafter"/>
</dbReference>
<evidence type="ECO:0000256" key="8">
    <source>
        <dbReference type="ARBA" id="ARBA00022842"/>
    </source>
</evidence>
<dbReference type="Pfam" id="PF00078">
    <property type="entry name" value="RVT_1"/>
    <property type="match status" value="1"/>
</dbReference>
<comment type="function">
    <text evidence="13">Telomerase is a ribonucleoprotein enzyme essential for the replication of chromosome termini in most eukaryotes. It elongates telomeres. It is a reverse transcriptase that adds simple sequence repeats to chromosome ends by copying a template sequence within the RNA component of the enzyme.</text>
</comment>
<keyword evidence="4 13" id="KW-0158">Chromosome</keyword>
<keyword evidence="8 13" id="KW-0460">Magnesium</keyword>
<dbReference type="GO" id="GO:0003720">
    <property type="term" value="F:telomerase activity"/>
    <property type="evidence" value="ECO:0007669"/>
    <property type="project" value="InterPro"/>
</dbReference>
<evidence type="ECO:0000256" key="13">
    <source>
        <dbReference type="RuleBase" id="RU365061"/>
    </source>
</evidence>
<dbReference type="PANTHER" id="PTHR12066">
    <property type="entry name" value="TELOMERASE REVERSE TRANSCRIPTASE"/>
    <property type="match status" value="1"/>
</dbReference>
<comment type="catalytic activity">
    <reaction evidence="12 13">
        <text>DNA(n) + a 2'-deoxyribonucleoside 5'-triphosphate = DNA(n+1) + diphosphate</text>
        <dbReference type="Rhea" id="RHEA:22508"/>
        <dbReference type="Rhea" id="RHEA-COMP:17339"/>
        <dbReference type="Rhea" id="RHEA-COMP:17340"/>
        <dbReference type="ChEBI" id="CHEBI:33019"/>
        <dbReference type="ChEBI" id="CHEBI:61560"/>
        <dbReference type="ChEBI" id="CHEBI:173112"/>
        <dbReference type="EC" id="2.7.7.49"/>
    </reaction>
</comment>
<proteinExistence type="inferred from homology"/>
<comment type="similarity">
    <text evidence="1 13">Belongs to the reverse transcriptase family. Telomerase subfamily.</text>
</comment>
<evidence type="ECO:0000256" key="1">
    <source>
        <dbReference type="ARBA" id="ARBA00008001"/>
    </source>
</evidence>
<evidence type="ECO:0000256" key="6">
    <source>
        <dbReference type="ARBA" id="ARBA00022695"/>
    </source>
</evidence>
<dbReference type="GO" id="GO:0000781">
    <property type="term" value="C:chromosome, telomeric region"/>
    <property type="evidence" value="ECO:0007669"/>
    <property type="project" value="UniProtKB-SubCell"/>
</dbReference>
<dbReference type="Gene3D" id="1.10.132.70">
    <property type="match status" value="1"/>
</dbReference>
<evidence type="ECO:0000256" key="5">
    <source>
        <dbReference type="ARBA" id="ARBA00022679"/>
    </source>
</evidence>
<comment type="caution">
    <text evidence="15">The sequence shown here is derived from an EMBL/GenBank/DDBJ whole genome shotgun (WGS) entry which is preliminary data.</text>
</comment>
<dbReference type="Gene3D" id="3.30.70.2630">
    <property type="match status" value="1"/>
</dbReference>
<reference evidence="15 16" key="1">
    <citation type="journal article" date="2013" name="BMC Genomics">
        <title>The miniature genome of a carnivorous plant Genlisea aurea contains a low number of genes and short non-coding sequences.</title>
        <authorList>
            <person name="Leushkin E.V."/>
            <person name="Sutormin R.A."/>
            <person name="Nabieva E.R."/>
            <person name="Penin A.A."/>
            <person name="Kondrashov A.S."/>
            <person name="Logacheva M.D."/>
        </authorList>
    </citation>
    <scope>NUCLEOTIDE SEQUENCE [LARGE SCALE GENOMIC DNA]</scope>
</reference>
<evidence type="ECO:0000259" key="14">
    <source>
        <dbReference type="PROSITE" id="PS50878"/>
    </source>
</evidence>
<evidence type="ECO:0000256" key="7">
    <source>
        <dbReference type="ARBA" id="ARBA00022723"/>
    </source>
</evidence>
<sequence length="622" mass="71742">MKLFKCLIRRARNCPYLRLLNRHCLAEFSAENTRIGASTKLKETGAVNLSRIGSEALHFKGVGNDSELKSKIPIDRAELNKFCCPKKQVVSFVWAVCRRVVPLPLLGDEVSNWRILTKNISKFIELRKFEKFSLKECIHRLKTSKFRLFSNYMNNAQSRGELGYRDTVRHAIMERWIFWLFSHLVSPLIQANFYVTDSGDEKLDVLYYVKSIWEKLIDEGECMKSERFYKLSHTSASKILQNRMFGFSRVRICPKRVGFRMFTNLKAPSRLPLGQCSKFCARRKLRRKEFSNFFAESCCSRGRNHPVKYRYFKPVNRVLGDIHVVLKGLSRTDSFTTGSSVFDYNGVYRKLVPFLLFLRERPDTLPFIVVSDVSKAYDSIDHQKLLRVVEDVVLDDEYALEEVAKVVCSKRRLKVQPLRVMAARRDVANASSGKSPLLPTSQTSDAVFITKRTSRTMRREEAIFNIKEHITRNVVLFRDSFYLQRVGIPQGGILSPLLCSFYYDHMERNVFSPLMEKAGRGAMQSSPGGSKYVLLRFVDDFLFISNSKKQASTFLTRLGRGVRDYNCYMNAEKSGLNFTMEEDGREVSRSSRAHVGKDGVSFLRWSGLLVNCATLEIQADYR</sequence>
<evidence type="ECO:0000256" key="4">
    <source>
        <dbReference type="ARBA" id="ARBA00022454"/>
    </source>
</evidence>
<keyword evidence="6 13" id="KW-0548">Nucleotidyltransferase</keyword>
<keyword evidence="10 13" id="KW-0695">RNA-directed DNA polymerase</keyword>
<dbReference type="InterPro" id="IPR003545">
    <property type="entry name" value="Telomerase_RT"/>
</dbReference>
<feature type="non-terminal residue" evidence="15">
    <location>
        <position position="622"/>
    </location>
</feature>
<keyword evidence="5 13" id="KW-0808">Transferase</keyword>
<evidence type="ECO:0000256" key="10">
    <source>
        <dbReference type="ARBA" id="ARBA00022918"/>
    </source>
</evidence>
<gene>
    <name evidence="15" type="ORF">M569_16833</name>
</gene>
<dbReference type="EC" id="2.7.7.49" evidence="2 13"/>
<name>S8BUD3_9LAMI</name>
<dbReference type="CDD" id="cd01648">
    <property type="entry name" value="TERT"/>
    <property type="match status" value="1"/>
</dbReference>
<evidence type="ECO:0000313" key="15">
    <source>
        <dbReference type="EMBL" id="EPS57984.1"/>
    </source>
</evidence>
<dbReference type="Pfam" id="PF12009">
    <property type="entry name" value="Telomerase_RBD"/>
    <property type="match status" value="1"/>
</dbReference>
<keyword evidence="9 13" id="KW-0779">Telomere</keyword>
<dbReference type="GO" id="GO:0070034">
    <property type="term" value="F:telomerase RNA binding"/>
    <property type="evidence" value="ECO:0007669"/>
    <property type="project" value="TreeGrafter"/>
</dbReference>
<dbReference type="EMBL" id="AUSU01009650">
    <property type="protein sequence ID" value="EPS57984.1"/>
    <property type="molecule type" value="Genomic_DNA"/>
</dbReference>
<dbReference type="Proteomes" id="UP000015453">
    <property type="component" value="Unassembled WGS sequence"/>
</dbReference>
<evidence type="ECO:0000256" key="2">
    <source>
        <dbReference type="ARBA" id="ARBA00012493"/>
    </source>
</evidence>
<organism evidence="15 16">
    <name type="scientific">Genlisea aurea</name>
    <dbReference type="NCBI Taxonomy" id="192259"/>
    <lineage>
        <taxon>Eukaryota</taxon>
        <taxon>Viridiplantae</taxon>
        <taxon>Streptophyta</taxon>
        <taxon>Embryophyta</taxon>
        <taxon>Tracheophyta</taxon>
        <taxon>Spermatophyta</taxon>
        <taxon>Magnoliopsida</taxon>
        <taxon>eudicotyledons</taxon>
        <taxon>Gunneridae</taxon>
        <taxon>Pentapetalae</taxon>
        <taxon>asterids</taxon>
        <taxon>lamiids</taxon>
        <taxon>Lamiales</taxon>
        <taxon>Lentibulariaceae</taxon>
        <taxon>Genlisea</taxon>
    </lineage>
</organism>
<dbReference type="SUPFAM" id="SSF56672">
    <property type="entry name" value="DNA/RNA polymerases"/>
    <property type="match status" value="1"/>
</dbReference>
<dbReference type="PRINTS" id="PR01365">
    <property type="entry name" value="TELOMERASERT"/>
</dbReference>
<feature type="domain" description="Reverse transcriptase" evidence="14">
    <location>
        <begin position="234"/>
        <end position="610"/>
    </location>
</feature>
<keyword evidence="11 13" id="KW-0539">Nucleus</keyword>
<accession>S8BUD3</accession>
<dbReference type="PROSITE" id="PS50878">
    <property type="entry name" value="RT_POL"/>
    <property type="match status" value="1"/>
</dbReference>
<keyword evidence="16" id="KW-1185">Reference proteome</keyword>
<evidence type="ECO:0000313" key="16">
    <source>
        <dbReference type="Proteomes" id="UP000015453"/>
    </source>
</evidence>
<keyword evidence="7 13" id="KW-0479">Metal-binding</keyword>
<dbReference type="InterPro" id="IPR021891">
    <property type="entry name" value="Telomerase_RBD"/>
</dbReference>